<reference evidence="1" key="1">
    <citation type="submission" date="2011-05" db="EMBL/GenBank/DDBJ databases">
        <title>Unity in variety -- the pan-genome of the Chlamydiae.</title>
        <authorList>
            <person name="Collingro A."/>
            <person name="Tischler P."/>
            <person name="Weinmaier T."/>
            <person name="Penz T."/>
            <person name="Heinz E."/>
            <person name="Brunham R.C."/>
            <person name="Read T.D."/>
            <person name="Bavoil P.M."/>
            <person name="Sachse K."/>
            <person name="Kahane S."/>
            <person name="Friedman M.G."/>
            <person name="Rattei T."/>
            <person name="Myers G.S.A."/>
            <person name="Horn M."/>
        </authorList>
    </citation>
    <scope>NUCLEOTIDE SEQUENCE</scope>
    <source>
        <strain evidence="1">2032/99</strain>
    </source>
</reference>
<dbReference type="AlphaFoldDB" id="F8LD19"/>
<protein>
    <submittedName>
        <fullName evidence="1">Uncharacterized protein</fullName>
    </submittedName>
</protein>
<gene>
    <name evidence="1" type="ORF">WCH_AD03470</name>
</gene>
<evidence type="ECO:0000313" key="1">
    <source>
        <dbReference type="EMBL" id="CCB91605.1"/>
    </source>
</evidence>
<organism evidence="1">
    <name type="scientific">Waddlia chondrophila 2032/99</name>
    <dbReference type="NCBI Taxonomy" id="765953"/>
    <lineage>
        <taxon>Bacteria</taxon>
        <taxon>Pseudomonadati</taxon>
        <taxon>Chlamydiota</taxon>
        <taxon>Chlamydiia</taxon>
        <taxon>Parachlamydiales</taxon>
        <taxon>Waddliaceae</taxon>
        <taxon>Waddlia</taxon>
    </lineage>
</organism>
<name>F8LD19_9BACT</name>
<dbReference type="EMBL" id="FR872653">
    <property type="protein sequence ID" value="CCB91605.1"/>
    <property type="molecule type" value="Genomic_DNA"/>
</dbReference>
<accession>F8LD19</accession>
<sequence>MLACFKDVLFIVFDCRLEVSLAKQVKGAVRLSLNQRAEEQQTSSR</sequence>
<proteinExistence type="predicted"/>